<keyword evidence="2" id="KW-1185">Reference proteome</keyword>
<dbReference type="Proteomes" id="UP001497444">
    <property type="component" value="Chromosome 13"/>
</dbReference>
<gene>
    <name evidence="1" type="ORF">CSSPJE1EN1_LOCUS6626</name>
</gene>
<evidence type="ECO:0000313" key="2">
    <source>
        <dbReference type="Proteomes" id="UP001497444"/>
    </source>
</evidence>
<protein>
    <submittedName>
        <fullName evidence="1">Uncharacterized protein</fullName>
    </submittedName>
</protein>
<proteinExistence type="predicted"/>
<sequence length="130" mass="14537">MNPFPDNKPCDSVQCWSGIRFVVCLCEENHLVHTYSAFLNGGKSKPLFFNEHLIALDMTVKMLCNCLASSYESHGKKLHRQGVLLSQGWNLKLSSKICVHQYPSSPPPARLTSSIYTFHGCVSVFIITCS</sequence>
<evidence type="ECO:0000313" key="1">
    <source>
        <dbReference type="EMBL" id="CAK9261148.1"/>
    </source>
</evidence>
<accession>A0ABP0W5E3</accession>
<reference evidence="1" key="1">
    <citation type="submission" date="2024-02" db="EMBL/GenBank/DDBJ databases">
        <authorList>
            <consortium name="ELIXIR-Norway"/>
            <consortium name="Elixir Norway"/>
        </authorList>
    </citation>
    <scope>NUCLEOTIDE SEQUENCE</scope>
</reference>
<organism evidence="1 2">
    <name type="scientific">Sphagnum jensenii</name>
    <dbReference type="NCBI Taxonomy" id="128206"/>
    <lineage>
        <taxon>Eukaryota</taxon>
        <taxon>Viridiplantae</taxon>
        <taxon>Streptophyta</taxon>
        <taxon>Embryophyta</taxon>
        <taxon>Bryophyta</taxon>
        <taxon>Sphagnophytina</taxon>
        <taxon>Sphagnopsida</taxon>
        <taxon>Sphagnales</taxon>
        <taxon>Sphagnaceae</taxon>
        <taxon>Sphagnum</taxon>
    </lineage>
</organism>
<name>A0ABP0W5E3_9BRYO</name>
<dbReference type="EMBL" id="OZ020108">
    <property type="protein sequence ID" value="CAK9261148.1"/>
    <property type="molecule type" value="Genomic_DNA"/>
</dbReference>